<keyword evidence="9 13" id="KW-0413">Isomerase</keyword>
<dbReference type="InterPro" id="IPR036249">
    <property type="entry name" value="Thioredoxin-like_sf"/>
</dbReference>
<evidence type="ECO:0000256" key="7">
    <source>
        <dbReference type="ARBA" id="ARBA00022824"/>
    </source>
</evidence>
<comment type="subcellular location">
    <subcellularLocation>
        <location evidence="2">Endoplasmic reticulum lumen</location>
    </subcellularLocation>
</comment>
<dbReference type="PRINTS" id="PR00421">
    <property type="entry name" value="THIOREDOXIN"/>
</dbReference>
<evidence type="ECO:0000256" key="8">
    <source>
        <dbReference type="ARBA" id="ARBA00023157"/>
    </source>
</evidence>
<evidence type="ECO:0000256" key="5">
    <source>
        <dbReference type="ARBA" id="ARBA00022729"/>
    </source>
</evidence>
<keyword evidence="7" id="KW-0256">Endoplasmic reticulum</keyword>
<evidence type="ECO:0000256" key="13">
    <source>
        <dbReference type="RuleBase" id="RU361130"/>
    </source>
</evidence>
<dbReference type="Pfam" id="PF00085">
    <property type="entry name" value="Thioredoxin"/>
    <property type="match status" value="2"/>
</dbReference>
<dbReference type="EC" id="5.3.4.1" evidence="4 13"/>
<evidence type="ECO:0000256" key="10">
    <source>
        <dbReference type="ARBA" id="ARBA00023284"/>
    </source>
</evidence>
<evidence type="ECO:0000256" key="12">
    <source>
        <dbReference type="RuleBase" id="RU004208"/>
    </source>
</evidence>
<dbReference type="InterPro" id="IPR017937">
    <property type="entry name" value="Thioredoxin_CS"/>
</dbReference>
<accession>A0A7S4NSP9</accession>
<dbReference type="CDD" id="cd02961">
    <property type="entry name" value="PDI_a_family"/>
    <property type="match status" value="1"/>
</dbReference>
<evidence type="ECO:0000256" key="3">
    <source>
        <dbReference type="ARBA" id="ARBA00006347"/>
    </source>
</evidence>
<keyword evidence="6" id="KW-0677">Repeat</keyword>
<dbReference type="Pfam" id="PF13848">
    <property type="entry name" value="Thioredoxin_6"/>
    <property type="match status" value="1"/>
</dbReference>
<dbReference type="InterPro" id="IPR005788">
    <property type="entry name" value="PDI_thioredoxin-like_dom"/>
</dbReference>
<feature type="chain" id="PRO_5031587423" description="Protein disulfide-isomerase" evidence="13">
    <location>
        <begin position="18"/>
        <end position="467"/>
    </location>
</feature>
<dbReference type="PROSITE" id="PS00194">
    <property type="entry name" value="THIOREDOXIN_1"/>
    <property type="match status" value="2"/>
</dbReference>
<dbReference type="GO" id="GO:0003756">
    <property type="term" value="F:protein disulfide isomerase activity"/>
    <property type="evidence" value="ECO:0007669"/>
    <property type="project" value="UniProtKB-EC"/>
</dbReference>
<dbReference type="NCBIfam" id="TIGR01130">
    <property type="entry name" value="ER_PDI_fam"/>
    <property type="match status" value="1"/>
</dbReference>
<dbReference type="GO" id="GO:0034976">
    <property type="term" value="P:response to endoplasmic reticulum stress"/>
    <property type="evidence" value="ECO:0007669"/>
    <property type="project" value="TreeGrafter"/>
</dbReference>
<dbReference type="InterPro" id="IPR013766">
    <property type="entry name" value="Thioredoxin_domain"/>
</dbReference>
<dbReference type="InterPro" id="IPR005792">
    <property type="entry name" value="Prot_disulphide_isomerase"/>
</dbReference>
<dbReference type="FunFam" id="3.40.30.10:FF:000017">
    <property type="entry name" value="Protein disulfide-isomerase A4"/>
    <property type="match status" value="1"/>
</dbReference>
<evidence type="ECO:0000256" key="2">
    <source>
        <dbReference type="ARBA" id="ARBA00004319"/>
    </source>
</evidence>
<evidence type="ECO:0000256" key="4">
    <source>
        <dbReference type="ARBA" id="ARBA00012723"/>
    </source>
</evidence>
<dbReference type="PANTHER" id="PTHR18929:SF132">
    <property type="entry name" value="PROTEIN DISULFIDE-ISOMERASE A3"/>
    <property type="match status" value="1"/>
</dbReference>
<dbReference type="FunFam" id="3.40.30.10:FF:000027">
    <property type="entry name" value="protein disulfide-isomerase A2"/>
    <property type="match status" value="1"/>
</dbReference>
<dbReference type="NCBIfam" id="TIGR01126">
    <property type="entry name" value="pdi_dom"/>
    <property type="match status" value="2"/>
</dbReference>
<gene>
    <name evidence="15" type="ORF">NAES01612_LOCUS11102</name>
</gene>
<evidence type="ECO:0000259" key="14">
    <source>
        <dbReference type="PROSITE" id="PS51352"/>
    </source>
</evidence>
<evidence type="ECO:0000256" key="11">
    <source>
        <dbReference type="PIRSR" id="PIRSR605792-51"/>
    </source>
</evidence>
<dbReference type="CDD" id="cd02995">
    <property type="entry name" value="PDI_a_PDI_a'_C"/>
    <property type="match status" value="1"/>
</dbReference>
<dbReference type="GO" id="GO:0005788">
    <property type="term" value="C:endoplasmic reticulum lumen"/>
    <property type="evidence" value="ECO:0007669"/>
    <property type="project" value="UniProtKB-SubCell"/>
</dbReference>
<protein>
    <recommendedName>
        <fullName evidence="4 13">Protein disulfide-isomerase</fullName>
        <ecNumber evidence="4 13">5.3.4.1</ecNumber>
    </recommendedName>
</protein>
<reference evidence="15" key="1">
    <citation type="submission" date="2021-01" db="EMBL/GenBank/DDBJ databases">
        <authorList>
            <person name="Corre E."/>
            <person name="Pelletier E."/>
            <person name="Niang G."/>
            <person name="Scheremetjew M."/>
            <person name="Finn R."/>
            <person name="Kale V."/>
            <person name="Holt S."/>
            <person name="Cochrane G."/>
            <person name="Meng A."/>
            <person name="Brown T."/>
            <person name="Cohen L."/>
        </authorList>
    </citation>
    <scope>NUCLEOTIDE SEQUENCE</scope>
    <source>
        <strain evidence="15">SoJaBio B1-5/56/2</strain>
    </source>
</reference>
<comment type="catalytic activity">
    <reaction evidence="1 13">
        <text>Catalyzes the rearrangement of -S-S- bonds in proteins.</text>
        <dbReference type="EC" id="5.3.4.1"/>
    </reaction>
</comment>
<keyword evidence="8 11" id="KW-1015">Disulfide bond</keyword>
<keyword evidence="10 11" id="KW-0676">Redox-active center</keyword>
<evidence type="ECO:0000313" key="15">
    <source>
        <dbReference type="EMBL" id="CAE2304946.1"/>
    </source>
</evidence>
<dbReference type="AlphaFoldDB" id="A0A7S4NSP9"/>
<feature type="disulfide bond" description="Redox-active" evidence="11">
    <location>
        <begin position="47"/>
        <end position="50"/>
    </location>
</feature>
<keyword evidence="5 13" id="KW-0732">Signal</keyword>
<name>A0A7S4NSP9_9EUKA</name>
<organism evidence="15">
    <name type="scientific">Paramoeba aestuarina</name>
    <dbReference type="NCBI Taxonomy" id="180227"/>
    <lineage>
        <taxon>Eukaryota</taxon>
        <taxon>Amoebozoa</taxon>
        <taxon>Discosea</taxon>
        <taxon>Flabellinia</taxon>
        <taxon>Dactylopodida</taxon>
        <taxon>Paramoebidae</taxon>
        <taxon>Paramoeba</taxon>
    </lineage>
</organism>
<dbReference type="GO" id="GO:0006457">
    <property type="term" value="P:protein folding"/>
    <property type="evidence" value="ECO:0007669"/>
    <property type="project" value="TreeGrafter"/>
</dbReference>
<proteinExistence type="inferred from homology"/>
<dbReference type="PANTHER" id="PTHR18929">
    <property type="entry name" value="PROTEIN DISULFIDE ISOMERASE"/>
    <property type="match status" value="1"/>
</dbReference>
<feature type="disulfide bond" description="Redox-active" evidence="11">
    <location>
        <begin position="385"/>
        <end position="388"/>
    </location>
</feature>
<evidence type="ECO:0000256" key="6">
    <source>
        <dbReference type="ARBA" id="ARBA00022737"/>
    </source>
</evidence>
<dbReference type="EMBL" id="HBKR01016775">
    <property type="protein sequence ID" value="CAE2304946.1"/>
    <property type="molecule type" value="Transcribed_RNA"/>
</dbReference>
<evidence type="ECO:0000256" key="1">
    <source>
        <dbReference type="ARBA" id="ARBA00001182"/>
    </source>
</evidence>
<dbReference type="Gene3D" id="3.40.30.10">
    <property type="entry name" value="Glutaredoxin"/>
    <property type="match status" value="4"/>
</dbReference>
<dbReference type="CDD" id="cd02981">
    <property type="entry name" value="PDI_b_family"/>
    <property type="match status" value="1"/>
</dbReference>
<feature type="domain" description="Thioredoxin" evidence="14">
    <location>
        <begin position="335"/>
        <end position="464"/>
    </location>
</feature>
<dbReference type="PROSITE" id="PS51352">
    <property type="entry name" value="THIOREDOXIN_2"/>
    <property type="match status" value="2"/>
</dbReference>
<comment type="similarity">
    <text evidence="3 12">Belongs to the protein disulfide isomerase family.</text>
</comment>
<evidence type="ECO:0000256" key="9">
    <source>
        <dbReference type="ARBA" id="ARBA00023235"/>
    </source>
</evidence>
<feature type="domain" description="Thioredoxin" evidence="14">
    <location>
        <begin position="6"/>
        <end position="124"/>
    </location>
</feature>
<feature type="signal peptide" evidence="13">
    <location>
        <begin position="1"/>
        <end position="17"/>
    </location>
</feature>
<sequence>MKFLFALLAVCVASSMASDVLELTGANFDQALKDNKVMIVKFYAPWCGHCKSLAPIWEEVATDLKDEGIAVAKVDVTIEEGLGQRYQIQGFPTLKFFKNGKESADYKGARTADAITAFLKKKSGAPFTVVNSFEEAEQILADEKYGVVVGHFAALAGDAFEDFAAIADGDEAIKYLVISDAASAEACELTQSGAVFVLDKDGKKHHFSEDLDLEDDLASFVKQNAYPQTMELNPDLFQVLMPGNIIIVSAFDTKGEGAEEHTAMVTEVVKNFPVKQMITDSNKWGNALVRMGVVSGEVYPTFVAFDGRGERKAPISWHEDVAVDKEGFQQWVSNVIDGTQTPWMKSEPIPESNNGPVKVIVQKQWQELVGDNTKDVLVEFYAPWCGHCKNLAPIYESLGEHFVNDDNIVISKMDATANYVDPLLSVQGFPTIKFFPAGAKNDVVSYEGDRTLEDLIEFVNTNRNSQA</sequence>
<dbReference type="SUPFAM" id="SSF52833">
    <property type="entry name" value="Thioredoxin-like"/>
    <property type="match status" value="4"/>
</dbReference>